<dbReference type="Proteomes" id="UP001194580">
    <property type="component" value="Unassembled WGS sequence"/>
</dbReference>
<organism evidence="1 2">
    <name type="scientific">Linnemannia exigua</name>
    <dbReference type="NCBI Taxonomy" id="604196"/>
    <lineage>
        <taxon>Eukaryota</taxon>
        <taxon>Fungi</taxon>
        <taxon>Fungi incertae sedis</taxon>
        <taxon>Mucoromycota</taxon>
        <taxon>Mortierellomycotina</taxon>
        <taxon>Mortierellomycetes</taxon>
        <taxon>Mortierellales</taxon>
        <taxon>Mortierellaceae</taxon>
        <taxon>Linnemannia</taxon>
    </lineage>
</organism>
<protein>
    <recommendedName>
        <fullName evidence="3">F-box domain-containing protein</fullName>
    </recommendedName>
</protein>
<dbReference type="InterPro" id="IPR036047">
    <property type="entry name" value="F-box-like_dom_sf"/>
</dbReference>
<evidence type="ECO:0000313" key="1">
    <source>
        <dbReference type="EMBL" id="KAG0279627.1"/>
    </source>
</evidence>
<evidence type="ECO:0008006" key="3">
    <source>
        <dbReference type="Google" id="ProtNLM"/>
    </source>
</evidence>
<accession>A0AAD4H9X2</accession>
<evidence type="ECO:0000313" key="2">
    <source>
        <dbReference type="Proteomes" id="UP001194580"/>
    </source>
</evidence>
<keyword evidence="2" id="KW-1185">Reference proteome</keyword>
<comment type="caution">
    <text evidence="1">The sequence shown here is derived from an EMBL/GenBank/DDBJ whole genome shotgun (WGS) entry which is preliminary data.</text>
</comment>
<dbReference type="SUPFAM" id="SSF81383">
    <property type="entry name" value="F-box domain"/>
    <property type="match status" value="1"/>
</dbReference>
<name>A0AAD4H9X2_9FUNG</name>
<gene>
    <name evidence="1" type="ORF">BGZ95_000695</name>
</gene>
<sequence>MDNFSEELILAIGHRLQKPTLLASLQVCRNWNQILLPLIRNHMSADYWHHPSFPLRAETLTTIATEIGADTEKQAATTSLLDDPTLAAGLLDIHDLVWLYTSKGMNTQGKTVRKTSILTLDTLGCLVERMTNLVGLDLGVSSLGKGSMAILVGALDQLNTFEVAMG</sequence>
<dbReference type="AlphaFoldDB" id="A0AAD4H9X2"/>
<dbReference type="EMBL" id="JAAAIL010000113">
    <property type="protein sequence ID" value="KAG0279627.1"/>
    <property type="molecule type" value="Genomic_DNA"/>
</dbReference>
<proteinExistence type="predicted"/>
<reference evidence="1" key="1">
    <citation type="journal article" date="2020" name="Fungal Divers.">
        <title>Resolving the Mortierellaceae phylogeny through synthesis of multi-gene phylogenetics and phylogenomics.</title>
        <authorList>
            <person name="Vandepol N."/>
            <person name="Liber J."/>
            <person name="Desiro A."/>
            <person name="Na H."/>
            <person name="Kennedy M."/>
            <person name="Barry K."/>
            <person name="Grigoriev I.V."/>
            <person name="Miller A.N."/>
            <person name="O'Donnell K."/>
            <person name="Stajich J.E."/>
            <person name="Bonito G."/>
        </authorList>
    </citation>
    <scope>NUCLEOTIDE SEQUENCE</scope>
    <source>
        <strain evidence="1">NRRL 28262</strain>
    </source>
</reference>